<accession>U7UG71</accession>
<comment type="caution">
    <text evidence="1">The sequence shown here is derived from an EMBL/GenBank/DDBJ whole genome shotgun (WGS) entry which is preliminary data.</text>
</comment>
<gene>
    <name evidence="1" type="ORF">HMPREF1250_1047</name>
</gene>
<dbReference type="Proteomes" id="UP000017090">
    <property type="component" value="Unassembled WGS sequence"/>
</dbReference>
<evidence type="ECO:0000313" key="2">
    <source>
        <dbReference type="Proteomes" id="UP000017090"/>
    </source>
</evidence>
<dbReference type="AlphaFoldDB" id="U7UG71"/>
<protein>
    <submittedName>
        <fullName evidence="1">Coat protein, P22 domain protein</fullName>
    </submittedName>
</protein>
<dbReference type="EMBL" id="AWXA01000043">
    <property type="protein sequence ID" value="ERT58345.1"/>
    <property type="molecule type" value="Genomic_DNA"/>
</dbReference>
<keyword evidence="1" id="KW-0167">Capsid protein</keyword>
<sequence>MAISTFIPTIWEARLLAHLDKALVYGNLCNRDYEGDISQAGDTVKINQIGDIAVRDYKKAEDITLDDVDGTPTTLKIDQQKYFGFKVDDVDAAQANVNLIDGAMQRASYAVRDVVDQYIAAFHKQAGVTDGLGSDTKPLALTTAAQAYEALVDMKGALDDQNVRADGRFVVVPSWFYGLMLKDNRFVAAGTAKTDAVLTNGFIGTAAGFSIYQSNNVPNTAKAKYKILAGTTQAISYASQIAKTEAFRPEKSFCDAVKGLFVYGAQVVQPKALACMTANPTAGA</sequence>
<dbReference type="PATRIC" id="fig|1111454.3.peg.1592"/>
<proteinExistence type="predicted"/>
<keyword evidence="1" id="KW-0946">Virion</keyword>
<dbReference type="RefSeq" id="WP_023054065.1">
    <property type="nucleotide sequence ID" value="NZ_AWXA01000043.1"/>
</dbReference>
<organism evidence="1 2">
    <name type="scientific">Megasphaera vaginalis</name>
    <name type="common">ex Srinivasan et al. 2021</name>
    <dbReference type="NCBI Taxonomy" id="1111454"/>
    <lineage>
        <taxon>Bacteria</taxon>
        <taxon>Bacillati</taxon>
        <taxon>Bacillota</taxon>
        <taxon>Negativicutes</taxon>
        <taxon>Veillonellales</taxon>
        <taxon>Veillonellaceae</taxon>
        <taxon>Megasphaera</taxon>
    </lineage>
</organism>
<reference evidence="1 2" key="1">
    <citation type="submission" date="2013-09" db="EMBL/GenBank/DDBJ databases">
        <authorList>
            <person name="Durkin A.S."/>
            <person name="Haft D.R."/>
            <person name="McCorrison J."/>
            <person name="Torralba M."/>
            <person name="Gillis M."/>
            <person name="Haft D.H."/>
            <person name="Methe B."/>
            <person name="Sutton G."/>
            <person name="Nelson K.E."/>
        </authorList>
    </citation>
    <scope>NUCLEOTIDE SEQUENCE [LARGE SCALE GENOMIC DNA]</scope>
    <source>
        <strain evidence="1 2">BV3C16-1</strain>
    </source>
</reference>
<keyword evidence="2" id="KW-1185">Reference proteome</keyword>
<dbReference type="STRING" id="1111454.HMPREF1250_1047"/>
<evidence type="ECO:0000313" key="1">
    <source>
        <dbReference type="EMBL" id="ERT58345.1"/>
    </source>
</evidence>
<dbReference type="OrthoDB" id="1624479at2"/>
<dbReference type="eggNOG" id="ENOG502Z96S">
    <property type="taxonomic scope" value="Bacteria"/>
</dbReference>
<dbReference type="Pfam" id="PF25209">
    <property type="entry name" value="Phage_capsid_4"/>
    <property type="match status" value="1"/>
</dbReference>
<name>U7UG71_9FIRM</name>